<feature type="transmembrane region" description="Helical" evidence="13">
    <location>
        <begin position="214"/>
        <end position="239"/>
    </location>
</feature>
<dbReference type="SMART" id="SM00184">
    <property type="entry name" value="RING"/>
    <property type="match status" value="1"/>
</dbReference>
<dbReference type="GO" id="GO:0016740">
    <property type="term" value="F:transferase activity"/>
    <property type="evidence" value="ECO:0007669"/>
    <property type="project" value="UniProtKB-KW"/>
</dbReference>
<keyword evidence="3" id="KW-0808">Transferase</keyword>
<evidence type="ECO:0000313" key="15">
    <source>
        <dbReference type="EMBL" id="PKY04397.1"/>
    </source>
</evidence>
<dbReference type="InterPro" id="IPR001841">
    <property type="entry name" value="Znf_RING"/>
</dbReference>
<keyword evidence="5" id="KW-0479">Metal-binding</keyword>
<evidence type="ECO:0000256" key="8">
    <source>
        <dbReference type="ARBA" id="ARBA00022833"/>
    </source>
</evidence>
<dbReference type="InterPro" id="IPR013083">
    <property type="entry name" value="Znf_RING/FYVE/PHD"/>
</dbReference>
<feature type="region of interest" description="Disordered" evidence="12">
    <location>
        <begin position="287"/>
        <end position="310"/>
    </location>
</feature>
<evidence type="ECO:0000256" key="1">
    <source>
        <dbReference type="ARBA" id="ARBA00004167"/>
    </source>
</evidence>
<dbReference type="AlphaFoldDB" id="A0A2I1D3E3"/>
<dbReference type="GeneID" id="36540361"/>
<reference evidence="15" key="1">
    <citation type="submission" date="2016-12" db="EMBL/GenBank/DDBJ databases">
        <title>The genomes of Aspergillus section Nigri reveals drivers in fungal speciation.</title>
        <authorList>
            <consortium name="DOE Joint Genome Institute"/>
            <person name="Vesth T.C."/>
            <person name="Nybo J."/>
            <person name="Theobald S."/>
            <person name="Brandl J."/>
            <person name="Frisvad J.C."/>
            <person name="Nielsen K.F."/>
            <person name="Lyhne E.K."/>
            <person name="Kogle M.E."/>
            <person name="Kuo A."/>
            <person name="Riley R."/>
            <person name="Clum A."/>
            <person name="Nolan M."/>
            <person name="Lipzen A."/>
            <person name="Salamov A."/>
            <person name="Henrissat B."/>
            <person name="Wiebenga A."/>
            <person name="De vries R.P."/>
            <person name="Grigoriev I.V."/>
            <person name="Mortensen U.H."/>
            <person name="Andersen M.R."/>
            <person name="Baker S.E."/>
        </authorList>
    </citation>
    <scope>NUCLEOTIDE SEQUENCE</scope>
    <source>
        <strain evidence="15">IBT 28561</strain>
    </source>
</reference>
<evidence type="ECO:0000256" key="3">
    <source>
        <dbReference type="ARBA" id="ARBA00022679"/>
    </source>
</evidence>
<comment type="caution">
    <text evidence="15">The sequence shown here is derived from an EMBL/GenBank/DDBJ whole genome shotgun (WGS) entry which is preliminary data.</text>
</comment>
<dbReference type="Proteomes" id="UP000234254">
    <property type="component" value="Unassembled WGS sequence"/>
</dbReference>
<evidence type="ECO:0000256" key="5">
    <source>
        <dbReference type="ARBA" id="ARBA00022723"/>
    </source>
</evidence>
<dbReference type="SUPFAM" id="SSF57850">
    <property type="entry name" value="RING/U-box"/>
    <property type="match status" value="1"/>
</dbReference>
<keyword evidence="7" id="KW-0833">Ubl conjugation pathway</keyword>
<name>A0A2I1D3E3_ASPC2</name>
<dbReference type="GO" id="GO:0008270">
    <property type="term" value="F:zinc ion binding"/>
    <property type="evidence" value="ECO:0007669"/>
    <property type="project" value="UniProtKB-KW"/>
</dbReference>
<keyword evidence="16" id="KW-1185">Reference proteome</keyword>
<evidence type="ECO:0000256" key="11">
    <source>
        <dbReference type="PROSITE-ProRule" id="PRU00175"/>
    </source>
</evidence>
<comment type="subcellular location">
    <subcellularLocation>
        <location evidence="1">Membrane</location>
        <topology evidence="1">Single-pass membrane protein</topology>
    </subcellularLocation>
</comment>
<dbReference type="PANTHER" id="PTHR45768">
    <property type="entry name" value="E3 UBIQUITIN-PROTEIN LIGASE RNF13-LIKE"/>
    <property type="match status" value="1"/>
</dbReference>
<feature type="compositionally biased region" description="Basic and acidic residues" evidence="12">
    <location>
        <begin position="333"/>
        <end position="348"/>
    </location>
</feature>
<dbReference type="VEuPathDB" id="FungiDB:P168DRAFT_157719"/>
<feature type="region of interest" description="Disordered" evidence="12">
    <location>
        <begin position="325"/>
        <end position="381"/>
    </location>
</feature>
<gene>
    <name evidence="15" type="ORF">P168DRAFT_157719</name>
</gene>
<evidence type="ECO:0000313" key="16">
    <source>
        <dbReference type="Proteomes" id="UP000234254"/>
    </source>
</evidence>
<sequence length="467" mass="51744">MAARSLTTAATLFTGPGGANSATPAVNGSATFHVVLDGTVQTLSTTNSLDKDPIKGLLFVPGLDDNDPCNNLTTPFIPPNVTRHQDVLPFEYNTVGLAPWISTECTQSFLDSSQRMEVDALVFYIPSHDNAKPPGPKDSAWMLDENEEWKSQNSYPVYAIPGLAGATLMHQLSMYSGDTIPPDFQNDSMSDKPGITRLITLINLEHGESKMPSLWGFILAILGTILVLSVILLMCYQLVQSRRRENLRRRIEAGEADLEELGLHQIKVPREIIDTIPVYIYADQGTLSETEPQSRHSGSNDGSSIRSAETCERRMDLDEKCAEVKMETATWERTGDEREMDQESKTENEQTEADEEGESHADKPTVRTTHSSCPASPHAGHRSRLSYTQTMCAICLEEYESGMSVVRELPCGHIFHPQCIDTALTQSSCLCPLCKKSVLPTDTYPVPVTNRTVHRDFMLHRSRWSAP</sequence>
<dbReference type="OrthoDB" id="21204at2759"/>
<proteinExistence type="predicted"/>
<feature type="domain" description="RING-type" evidence="14">
    <location>
        <begin position="392"/>
        <end position="435"/>
    </location>
</feature>
<dbReference type="CDD" id="cd16454">
    <property type="entry name" value="RING-H2_PA-TM-RING"/>
    <property type="match status" value="1"/>
</dbReference>
<keyword evidence="4 13" id="KW-0812">Transmembrane</keyword>
<dbReference type="RefSeq" id="XP_024692991.1">
    <property type="nucleotide sequence ID" value="XM_024832838.1"/>
</dbReference>
<organism evidence="15 16">
    <name type="scientific">Aspergillus campestris (strain IBT 28561)</name>
    <dbReference type="NCBI Taxonomy" id="1392248"/>
    <lineage>
        <taxon>Eukaryota</taxon>
        <taxon>Fungi</taxon>
        <taxon>Dikarya</taxon>
        <taxon>Ascomycota</taxon>
        <taxon>Pezizomycotina</taxon>
        <taxon>Eurotiomycetes</taxon>
        <taxon>Eurotiomycetidae</taxon>
        <taxon>Eurotiales</taxon>
        <taxon>Aspergillaceae</taxon>
        <taxon>Aspergillus</taxon>
        <taxon>Aspergillus subgen. Circumdati</taxon>
    </lineage>
</organism>
<keyword evidence="6 11" id="KW-0863">Zinc-finger</keyword>
<evidence type="ECO:0000256" key="6">
    <source>
        <dbReference type="ARBA" id="ARBA00022771"/>
    </source>
</evidence>
<evidence type="ECO:0000256" key="4">
    <source>
        <dbReference type="ARBA" id="ARBA00022692"/>
    </source>
</evidence>
<feature type="compositionally biased region" description="Polar residues" evidence="12">
    <location>
        <begin position="287"/>
        <end position="307"/>
    </location>
</feature>
<evidence type="ECO:0000256" key="10">
    <source>
        <dbReference type="ARBA" id="ARBA00023136"/>
    </source>
</evidence>
<dbReference type="GO" id="GO:0016020">
    <property type="term" value="C:membrane"/>
    <property type="evidence" value="ECO:0007669"/>
    <property type="project" value="UniProtKB-SubCell"/>
</dbReference>
<evidence type="ECO:0000256" key="7">
    <source>
        <dbReference type="ARBA" id="ARBA00022786"/>
    </source>
</evidence>
<keyword evidence="10 13" id="KW-0472">Membrane</keyword>
<dbReference type="Pfam" id="PF13639">
    <property type="entry name" value="zf-RING_2"/>
    <property type="match status" value="1"/>
</dbReference>
<evidence type="ECO:0000259" key="14">
    <source>
        <dbReference type="PROSITE" id="PS50089"/>
    </source>
</evidence>
<evidence type="ECO:0000256" key="2">
    <source>
        <dbReference type="ARBA" id="ARBA00004906"/>
    </source>
</evidence>
<evidence type="ECO:0000256" key="12">
    <source>
        <dbReference type="SAM" id="MobiDB-lite"/>
    </source>
</evidence>
<keyword evidence="9 13" id="KW-1133">Transmembrane helix</keyword>
<accession>A0A2I1D3E3</accession>
<evidence type="ECO:0000256" key="13">
    <source>
        <dbReference type="SAM" id="Phobius"/>
    </source>
</evidence>
<comment type="pathway">
    <text evidence="2">Protein modification; protein ubiquitination.</text>
</comment>
<protein>
    <submittedName>
        <fullName evidence="15">RING finger domain protein</fullName>
    </submittedName>
</protein>
<dbReference type="Gene3D" id="3.30.40.10">
    <property type="entry name" value="Zinc/RING finger domain, C3HC4 (zinc finger)"/>
    <property type="match status" value="1"/>
</dbReference>
<dbReference type="EMBL" id="MSFM01000006">
    <property type="protein sequence ID" value="PKY04397.1"/>
    <property type="molecule type" value="Genomic_DNA"/>
</dbReference>
<evidence type="ECO:0000256" key="9">
    <source>
        <dbReference type="ARBA" id="ARBA00022989"/>
    </source>
</evidence>
<dbReference type="PANTHER" id="PTHR45768:SF18">
    <property type="entry name" value="RING-H2 FINGER PROTEIN ATL47-RELATED"/>
    <property type="match status" value="1"/>
</dbReference>
<dbReference type="PROSITE" id="PS50089">
    <property type="entry name" value="ZF_RING_2"/>
    <property type="match status" value="1"/>
</dbReference>
<keyword evidence="8" id="KW-0862">Zinc</keyword>